<evidence type="ECO:0000256" key="6">
    <source>
        <dbReference type="RuleBase" id="RU003423"/>
    </source>
</evidence>
<feature type="compositionally biased region" description="Gly residues" evidence="7">
    <location>
        <begin position="134"/>
        <end position="147"/>
    </location>
</feature>
<feature type="domain" description="Peripheral subunit-binding (PSBD)" evidence="9">
    <location>
        <begin position="339"/>
        <end position="376"/>
    </location>
</feature>
<dbReference type="RefSeq" id="WP_022921450.1">
    <property type="nucleotide sequence ID" value="NZ_BMLB01000003.1"/>
</dbReference>
<feature type="compositionally biased region" description="Acidic residues" evidence="7">
    <location>
        <begin position="268"/>
        <end position="278"/>
    </location>
</feature>
<accession>A0ABQ2F7B8</accession>
<evidence type="ECO:0000256" key="1">
    <source>
        <dbReference type="ARBA" id="ARBA00001938"/>
    </source>
</evidence>
<dbReference type="PROSITE" id="PS00189">
    <property type="entry name" value="LIPOYL"/>
    <property type="match status" value="2"/>
</dbReference>
<feature type="region of interest" description="Disordered" evidence="7">
    <location>
        <begin position="378"/>
        <end position="421"/>
    </location>
</feature>
<evidence type="ECO:0000256" key="4">
    <source>
        <dbReference type="ARBA" id="ARBA00022823"/>
    </source>
</evidence>
<dbReference type="SUPFAM" id="SSF51230">
    <property type="entry name" value="Single hybrid motif"/>
    <property type="match status" value="2"/>
</dbReference>
<evidence type="ECO:0000256" key="7">
    <source>
        <dbReference type="SAM" id="MobiDB-lite"/>
    </source>
</evidence>
<dbReference type="PANTHER" id="PTHR43178">
    <property type="entry name" value="DIHYDROLIPOAMIDE ACETYLTRANSFERASE COMPONENT OF PYRUVATE DEHYDROGENASE COMPLEX"/>
    <property type="match status" value="1"/>
</dbReference>
<dbReference type="SUPFAM" id="SSF47005">
    <property type="entry name" value="Peripheral subunit-binding domain of 2-oxo acid dehydrogenase complex"/>
    <property type="match status" value="1"/>
</dbReference>
<evidence type="ECO:0000259" key="8">
    <source>
        <dbReference type="PROSITE" id="PS50968"/>
    </source>
</evidence>
<name>A0ABQ2F7B8_9MICO</name>
<dbReference type="PANTHER" id="PTHR43178:SF5">
    <property type="entry name" value="LIPOAMIDE ACYLTRANSFERASE COMPONENT OF BRANCHED-CHAIN ALPHA-KETO ACID DEHYDROGENASE COMPLEX, MITOCHONDRIAL"/>
    <property type="match status" value="1"/>
</dbReference>
<feature type="compositionally biased region" description="Acidic residues" evidence="7">
    <location>
        <begin position="88"/>
        <end position="127"/>
    </location>
</feature>
<dbReference type="SUPFAM" id="SSF52777">
    <property type="entry name" value="CoA-dependent acyltransferases"/>
    <property type="match status" value="1"/>
</dbReference>
<dbReference type="InterPro" id="IPR011053">
    <property type="entry name" value="Single_hybrid_motif"/>
</dbReference>
<dbReference type="InterPro" id="IPR003016">
    <property type="entry name" value="2-oxoA_DH_lipoyl-BS"/>
</dbReference>
<reference evidence="11" key="1">
    <citation type="journal article" date="2019" name="Int. J. Syst. Evol. Microbiol.">
        <title>The Global Catalogue of Microorganisms (GCM) 10K type strain sequencing project: providing services to taxonomists for standard genome sequencing and annotation.</title>
        <authorList>
            <consortium name="The Broad Institute Genomics Platform"/>
            <consortium name="The Broad Institute Genome Sequencing Center for Infectious Disease"/>
            <person name="Wu L."/>
            <person name="Ma J."/>
        </authorList>
    </citation>
    <scope>NUCLEOTIDE SEQUENCE [LARGE SCALE GENOMIC DNA]</scope>
    <source>
        <strain evidence="11">CGMCC 1.5362</strain>
    </source>
</reference>
<proteinExistence type="inferred from homology"/>
<dbReference type="Proteomes" id="UP000662111">
    <property type="component" value="Unassembled WGS sequence"/>
</dbReference>
<dbReference type="PROSITE" id="PS50968">
    <property type="entry name" value="BIOTINYL_LIPOYL"/>
    <property type="match status" value="2"/>
</dbReference>
<dbReference type="CDD" id="cd06849">
    <property type="entry name" value="lipoyl_domain"/>
    <property type="match status" value="2"/>
</dbReference>
<dbReference type="EC" id="2.3.1.-" evidence="6"/>
<feature type="region of interest" description="Disordered" evidence="7">
    <location>
        <begin position="70"/>
        <end position="185"/>
    </location>
</feature>
<feature type="domain" description="Lipoyl-binding" evidence="8">
    <location>
        <begin position="149"/>
        <end position="224"/>
    </location>
</feature>
<keyword evidence="10" id="KW-0670">Pyruvate</keyword>
<dbReference type="PROSITE" id="PS51826">
    <property type="entry name" value="PSBD"/>
    <property type="match status" value="1"/>
</dbReference>
<feature type="region of interest" description="Disordered" evidence="7">
    <location>
        <begin position="220"/>
        <end position="334"/>
    </location>
</feature>
<comment type="similarity">
    <text evidence="2 6">Belongs to the 2-oxoacid dehydrogenase family.</text>
</comment>
<protein>
    <recommendedName>
        <fullName evidence="6">Dihydrolipoamide acetyltransferase component of pyruvate dehydrogenase complex</fullName>
        <ecNumber evidence="6">2.3.1.-</ecNumber>
    </recommendedName>
</protein>
<keyword evidence="5 6" id="KW-0012">Acyltransferase</keyword>
<dbReference type="Gene3D" id="3.30.559.10">
    <property type="entry name" value="Chloramphenicol acetyltransferase-like domain"/>
    <property type="match status" value="1"/>
</dbReference>
<dbReference type="InterPro" id="IPR001078">
    <property type="entry name" value="2-oxoacid_DH_actylTfrase"/>
</dbReference>
<evidence type="ECO:0000313" key="10">
    <source>
        <dbReference type="EMBL" id="GGK69113.1"/>
    </source>
</evidence>
<dbReference type="InterPro" id="IPR036625">
    <property type="entry name" value="E3-bd_dom_sf"/>
</dbReference>
<dbReference type="InterPro" id="IPR000089">
    <property type="entry name" value="Biotin_lipoyl"/>
</dbReference>
<feature type="compositionally biased region" description="Basic and acidic residues" evidence="7">
    <location>
        <begin position="412"/>
        <end position="421"/>
    </location>
</feature>
<dbReference type="EMBL" id="BMLB01000003">
    <property type="protein sequence ID" value="GGK69113.1"/>
    <property type="molecule type" value="Genomic_DNA"/>
</dbReference>
<keyword evidence="11" id="KW-1185">Reference proteome</keyword>
<dbReference type="Pfam" id="PF00364">
    <property type="entry name" value="Biotin_lipoyl"/>
    <property type="match status" value="2"/>
</dbReference>
<feature type="compositionally biased region" description="Low complexity" evidence="7">
    <location>
        <begin position="383"/>
        <end position="411"/>
    </location>
</feature>
<keyword evidence="4 6" id="KW-0450">Lipoyl</keyword>
<evidence type="ECO:0000313" key="11">
    <source>
        <dbReference type="Proteomes" id="UP000662111"/>
    </source>
</evidence>
<comment type="caution">
    <text evidence="10">The sequence shown here is derived from an EMBL/GenBank/DDBJ whole genome shotgun (WGS) entry which is preliminary data.</text>
</comment>
<dbReference type="Pfam" id="PF00198">
    <property type="entry name" value="2-oxoacid_dh"/>
    <property type="match status" value="1"/>
</dbReference>
<feature type="domain" description="Lipoyl-binding" evidence="8">
    <location>
        <begin position="2"/>
        <end position="77"/>
    </location>
</feature>
<feature type="compositionally biased region" description="Polar residues" evidence="7">
    <location>
        <begin position="310"/>
        <end position="319"/>
    </location>
</feature>
<evidence type="ECO:0000259" key="9">
    <source>
        <dbReference type="PROSITE" id="PS51826"/>
    </source>
</evidence>
<comment type="cofactor">
    <cofactor evidence="1 6">
        <name>(R)-lipoate</name>
        <dbReference type="ChEBI" id="CHEBI:83088"/>
    </cofactor>
</comment>
<keyword evidence="3 6" id="KW-0808">Transferase</keyword>
<organism evidence="10 11">
    <name type="scientific">Ornithinimicrobium pekingense</name>
    <dbReference type="NCBI Taxonomy" id="384677"/>
    <lineage>
        <taxon>Bacteria</taxon>
        <taxon>Bacillati</taxon>
        <taxon>Actinomycetota</taxon>
        <taxon>Actinomycetes</taxon>
        <taxon>Micrococcales</taxon>
        <taxon>Ornithinimicrobiaceae</taxon>
        <taxon>Ornithinimicrobium</taxon>
    </lineage>
</organism>
<dbReference type="InterPro" id="IPR004167">
    <property type="entry name" value="PSBD"/>
</dbReference>
<dbReference type="Gene3D" id="4.10.320.10">
    <property type="entry name" value="E3-binding domain"/>
    <property type="match status" value="1"/>
</dbReference>
<dbReference type="InterPro" id="IPR023213">
    <property type="entry name" value="CAT-like_dom_sf"/>
</dbReference>
<evidence type="ECO:0000256" key="2">
    <source>
        <dbReference type="ARBA" id="ARBA00007317"/>
    </source>
</evidence>
<feature type="compositionally biased region" description="Acidic residues" evidence="7">
    <location>
        <begin position="235"/>
        <end position="253"/>
    </location>
</feature>
<evidence type="ECO:0000256" key="5">
    <source>
        <dbReference type="ARBA" id="ARBA00023315"/>
    </source>
</evidence>
<dbReference type="InterPro" id="IPR014276">
    <property type="entry name" value="2-oxoglutarate_DH_E2"/>
</dbReference>
<gene>
    <name evidence="10" type="ORF">GCM10011509_16890</name>
</gene>
<evidence type="ECO:0000256" key="3">
    <source>
        <dbReference type="ARBA" id="ARBA00022679"/>
    </source>
</evidence>
<dbReference type="NCBIfam" id="TIGR02927">
    <property type="entry name" value="SucB_Actino"/>
    <property type="match status" value="1"/>
</dbReference>
<dbReference type="Pfam" id="PF02817">
    <property type="entry name" value="E3_binding"/>
    <property type="match status" value="1"/>
</dbReference>
<sequence>MSERVSMPALGESVTEGTVTRWLKNVGDSVEVDEPLLEVSTDKVDTEIPSPVAGTLLEILAQEDDTVEVGADLAVVGDSSESSGGDGGSDDESGSQEQAEEPQAQEEPADEQAEEPQAQEEPAEEPQAEQQSSGSGGSGGSGGGEVSGGETVTMPALGESVTEGTVTRWLKSEGDTVEVDEPLLEVSTDKVDTEIPSPVAGVLTKILVGEDDVVEVGGELAIIGGESSGGGSADAQEEPASESEQESTPEPEPESQAPTEEPETHDSETDDGGSDDLAEEQRTHQVAAEESASKGGSGDVKEPEEAVGVGTTSPETGSSSHKDVSEAVPAEGGQDVSAYVTPLVRKLAAQHGVDLASLTGTGVGGRIRKQDVLDAAKAKEAPAAEAAPAQQEAPAQAQAPAASTPAASAESQAKRGTTEKMSRLRKVIAQRMVESLQTSAQLTTVLEVDVTKVARLRKRSKDEFLQREGTKLSFLPFFAQAAIEALKAYPIVNSSVEDDTVVYHGSENLGVAVDTPRGLLVPVIKDAGDLNIAGLARKIADLAARTRDNKVGPDELSGATFTLTNTGSRGALFDTPIINQPNVAILGTGAVVKRPVVVTDEDGGETIAIRDMVYLALSYDHRVVDGADAARFLVAMKERLEDGNFEV</sequence>
<dbReference type="InterPro" id="IPR050743">
    <property type="entry name" value="2-oxoacid_DH_E2_comp"/>
</dbReference>
<dbReference type="Gene3D" id="2.40.50.100">
    <property type="match status" value="2"/>
</dbReference>